<organism evidence="4 6">
    <name type="scientific">Brucella anthropi</name>
    <name type="common">Ochrobactrum anthropi</name>
    <dbReference type="NCBI Taxonomy" id="529"/>
    <lineage>
        <taxon>Bacteria</taxon>
        <taxon>Pseudomonadati</taxon>
        <taxon>Pseudomonadota</taxon>
        <taxon>Alphaproteobacteria</taxon>
        <taxon>Hyphomicrobiales</taxon>
        <taxon>Brucellaceae</taxon>
        <taxon>Brucella/Ochrobactrum group</taxon>
        <taxon>Brucella</taxon>
    </lineage>
</organism>
<evidence type="ECO:0000313" key="7">
    <source>
        <dbReference type="Proteomes" id="UP000481876"/>
    </source>
</evidence>
<evidence type="ECO:0000259" key="2">
    <source>
        <dbReference type="Pfam" id="PF02608"/>
    </source>
</evidence>
<dbReference type="InterPro" id="IPR006311">
    <property type="entry name" value="TAT_signal"/>
</dbReference>
<dbReference type="GeneID" id="61314640"/>
<evidence type="ECO:0000313" key="6">
    <source>
        <dbReference type="Proteomes" id="UP000441102"/>
    </source>
</evidence>
<dbReference type="AlphaFoldDB" id="A0A011UKM7"/>
<sequence>MTKIIKAPNFTRRDILAMSAALGATAMTTRVFAADEKLKVAGIHASPVENAWNSRLHEALKQANDEGVIEYVFSEGVSASDYPRAMREYAEQGIKLIVGESYAVEREARQVAGDYPKTAFVMGSSGKPQGDNFGVFGTWNFESAYLAGMLAGAMSKSGTFGSVGAVPIPEVNMLINAFQDGVKETRPDAKFIASFIGTFFDPPKAREAGLAQIDSGADILFGERIGTADAAKERGIKAIGSLIDYTPRYPDTVFANAIWNFRPILNAAIADVKASQATGKDYTPFSLMKEGGNDIIYVKGIAPAEAEAKMEARRVELKEGKFEYKPNPAEPK</sequence>
<dbReference type="EMBL" id="WBWX01000006">
    <property type="protein sequence ID" value="KAB2795475.1"/>
    <property type="molecule type" value="Genomic_DNA"/>
</dbReference>
<dbReference type="Proteomes" id="UP000441102">
    <property type="component" value="Unassembled WGS sequence"/>
</dbReference>
<dbReference type="PROSITE" id="PS51318">
    <property type="entry name" value="TAT"/>
    <property type="match status" value="1"/>
</dbReference>
<evidence type="ECO:0000313" key="4">
    <source>
        <dbReference type="EMBL" id="KAB2795475.1"/>
    </source>
</evidence>
<reference evidence="5" key="2">
    <citation type="submission" date="2020-09" db="EMBL/GenBank/DDBJ databases">
        <authorList>
            <person name="Dalcin Martins P."/>
        </authorList>
    </citation>
    <scope>NUCLEOTIDE SEQUENCE</scope>
    <source>
        <strain evidence="5">MAG47</strain>
    </source>
</reference>
<dbReference type="EMBL" id="JACZKO010000059">
    <property type="protein sequence ID" value="MBE0563389.1"/>
    <property type="molecule type" value="Genomic_DNA"/>
</dbReference>
<reference evidence="5" key="3">
    <citation type="submission" date="2020-10" db="EMBL/GenBank/DDBJ databases">
        <title>Enrichment of novel Verrucomicrobia, Bacteroidetes and Krumholzibacteria in an oxygen-limited, methane- and iron-fed bioreactor inoculated with Bothnian Sea sediments.</title>
        <authorList>
            <person name="Martins P.D."/>
            <person name="de Jong A."/>
            <person name="Lenstra W.K."/>
            <person name="van Helmond N.A.G.M."/>
            <person name="Slomp C.P."/>
            <person name="Jetten M.S.M."/>
            <person name="Welte C.U."/>
            <person name="Rasigraf O."/>
        </authorList>
    </citation>
    <scope>NUCLEOTIDE SEQUENCE</scope>
    <source>
        <strain evidence="5">MAG47</strain>
    </source>
</reference>
<dbReference type="PANTHER" id="PTHR43208">
    <property type="entry name" value="ABC TRANSPORTER SUBSTRATE-BINDING PROTEIN"/>
    <property type="match status" value="1"/>
</dbReference>
<evidence type="ECO:0000313" key="5">
    <source>
        <dbReference type="EMBL" id="MBE0563389.1"/>
    </source>
</evidence>
<dbReference type="GO" id="GO:0005886">
    <property type="term" value="C:plasma membrane"/>
    <property type="evidence" value="ECO:0007669"/>
    <property type="project" value="InterPro"/>
</dbReference>
<feature type="domain" description="ABC transporter substrate-binding protein PnrA-like" evidence="2">
    <location>
        <begin position="50"/>
        <end position="279"/>
    </location>
</feature>
<evidence type="ECO:0000256" key="1">
    <source>
        <dbReference type="ARBA" id="ARBA00022729"/>
    </source>
</evidence>
<name>A0A011UKM7_BRUAN</name>
<dbReference type="InterPro" id="IPR003760">
    <property type="entry name" value="PnrA-like"/>
</dbReference>
<dbReference type="PANTHER" id="PTHR43208:SF1">
    <property type="entry name" value="ABC TRANSPORTER SUBSTRATE-BINDING PROTEIN"/>
    <property type="match status" value="1"/>
</dbReference>
<dbReference type="RefSeq" id="WP_010658508.1">
    <property type="nucleotide sequence ID" value="NZ_CP044971.1"/>
</dbReference>
<proteinExistence type="predicted"/>
<protein>
    <submittedName>
        <fullName evidence="4">BMP family ABC transporter substrate-binding protein</fullName>
    </submittedName>
    <submittedName>
        <fullName evidence="5">BMP family protein</fullName>
    </submittedName>
</protein>
<dbReference type="EMBL" id="WBWS01000011">
    <property type="protein sequence ID" value="KAB2769121.1"/>
    <property type="molecule type" value="Genomic_DNA"/>
</dbReference>
<keyword evidence="1" id="KW-0732">Signal</keyword>
<reference evidence="6 7" key="1">
    <citation type="submission" date="2019-09" db="EMBL/GenBank/DDBJ databases">
        <title>Taxonomic organization of the family Brucellaceae based on a phylogenomic approach.</title>
        <authorList>
            <person name="Leclercq S."/>
            <person name="Cloeckaert A."/>
            <person name="Zygmunt M.S."/>
        </authorList>
    </citation>
    <scope>NUCLEOTIDE SEQUENCE [LARGE SCALE GENOMIC DNA]</scope>
    <source>
        <strain evidence="4 6">CCUG 34461</strain>
        <strain evidence="3 7">LMG 3313</strain>
    </source>
</reference>
<comment type="caution">
    <text evidence="4">The sequence shown here is derived from an EMBL/GenBank/DDBJ whole genome shotgun (WGS) entry which is preliminary data.</text>
</comment>
<dbReference type="Gene3D" id="3.40.50.2300">
    <property type="match status" value="2"/>
</dbReference>
<dbReference type="Pfam" id="PF02608">
    <property type="entry name" value="Bmp"/>
    <property type="match status" value="1"/>
</dbReference>
<dbReference type="CDD" id="cd06304">
    <property type="entry name" value="PBP1_BmpA_Med_PnrA-like"/>
    <property type="match status" value="1"/>
</dbReference>
<dbReference type="InterPro" id="IPR052910">
    <property type="entry name" value="ABC-Purine-Binding"/>
</dbReference>
<dbReference type="Proteomes" id="UP000642265">
    <property type="component" value="Unassembled WGS sequence"/>
</dbReference>
<gene>
    <name evidence="3" type="ORF">F9L04_11750</name>
    <name evidence="4" type="ORF">F9L06_16760</name>
    <name evidence="5" type="ORF">IH622_21610</name>
</gene>
<evidence type="ECO:0000313" key="3">
    <source>
        <dbReference type="EMBL" id="KAB2769121.1"/>
    </source>
</evidence>
<accession>A0A011UKM7</accession>
<dbReference type="Proteomes" id="UP000481876">
    <property type="component" value="Unassembled WGS sequence"/>
</dbReference>